<accession>A0A0U1D3B1</accession>
<dbReference type="Pfam" id="PF02604">
    <property type="entry name" value="PhdYeFM_antitox"/>
    <property type="match status" value="1"/>
</dbReference>
<evidence type="ECO:0000256" key="3">
    <source>
        <dbReference type="RuleBase" id="RU362080"/>
    </source>
</evidence>
<gene>
    <name evidence="4" type="ORF">BN000_01473</name>
</gene>
<dbReference type="InterPro" id="IPR051405">
    <property type="entry name" value="phD/YefM_antitoxin"/>
</dbReference>
<dbReference type="RefSeq" id="WP_090419505.1">
    <property type="nucleotide sequence ID" value="NZ_CTEC01000001.1"/>
</dbReference>
<evidence type="ECO:0000256" key="2">
    <source>
        <dbReference type="ARBA" id="ARBA00022649"/>
    </source>
</evidence>
<dbReference type="AlphaFoldDB" id="A0A0U1D3B1"/>
<protein>
    <recommendedName>
        <fullName evidence="3">Antitoxin</fullName>
    </recommendedName>
</protein>
<dbReference type="PANTHER" id="PTHR33713">
    <property type="entry name" value="ANTITOXIN YAFN-RELATED"/>
    <property type="match status" value="1"/>
</dbReference>
<comment type="similarity">
    <text evidence="1 3">Belongs to the phD/YefM antitoxin family.</text>
</comment>
<evidence type="ECO:0000313" key="4">
    <source>
        <dbReference type="EMBL" id="CQD07376.1"/>
    </source>
</evidence>
<dbReference type="SUPFAM" id="SSF143120">
    <property type="entry name" value="YefM-like"/>
    <property type="match status" value="1"/>
</dbReference>
<name>A0A0U1D3B1_9MYCO</name>
<reference evidence="5" key="1">
    <citation type="submission" date="2015-03" db="EMBL/GenBank/DDBJ databases">
        <authorList>
            <person name="Urmite Genomes"/>
        </authorList>
    </citation>
    <scope>NUCLEOTIDE SEQUENCE [LARGE SCALE GENOMIC DNA]</scope>
    <source>
        <strain evidence="5">CSUR P1344</strain>
    </source>
</reference>
<keyword evidence="2" id="KW-1277">Toxin-antitoxin system</keyword>
<keyword evidence="5" id="KW-1185">Reference proteome</keyword>
<sequence length="85" mass="9219">MLIPITKARAHLSEVVRRSRDEDVVVLNHSTPAAVVVSAERYEAILEEIEDLRDRLSVHERSGVTASADKLSADLGITLPGTGSQ</sequence>
<dbReference type="InterPro" id="IPR006442">
    <property type="entry name" value="Antitoxin_Phd/YefM"/>
</dbReference>
<organism evidence="4 5">
    <name type="scientific">Mycobacterium europaeum</name>
    <dbReference type="NCBI Taxonomy" id="761804"/>
    <lineage>
        <taxon>Bacteria</taxon>
        <taxon>Bacillati</taxon>
        <taxon>Actinomycetota</taxon>
        <taxon>Actinomycetes</taxon>
        <taxon>Mycobacteriales</taxon>
        <taxon>Mycobacteriaceae</taxon>
        <taxon>Mycobacterium</taxon>
        <taxon>Mycobacterium simiae complex</taxon>
    </lineage>
</organism>
<evidence type="ECO:0000313" key="5">
    <source>
        <dbReference type="Proteomes" id="UP000199601"/>
    </source>
</evidence>
<dbReference type="InterPro" id="IPR036165">
    <property type="entry name" value="YefM-like_sf"/>
</dbReference>
<comment type="function">
    <text evidence="3">Antitoxin component of a type II toxin-antitoxin (TA) system.</text>
</comment>
<dbReference type="Proteomes" id="UP000199601">
    <property type="component" value="Unassembled WGS sequence"/>
</dbReference>
<dbReference type="Gene3D" id="3.40.1620.10">
    <property type="entry name" value="YefM-like domain"/>
    <property type="match status" value="1"/>
</dbReference>
<dbReference type="NCBIfam" id="TIGR01552">
    <property type="entry name" value="phd_fam"/>
    <property type="match status" value="1"/>
</dbReference>
<dbReference type="EMBL" id="CTEC01000001">
    <property type="protein sequence ID" value="CQD07376.1"/>
    <property type="molecule type" value="Genomic_DNA"/>
</dbReference>
<evidence type="ECO:0000256" key="1">
    <source>
        <dbReference type="ARBA" id="ARBA00009981"/>
    </source>
</evidence>
<dbReference type="PANTHER" id="PTHR33713:SF10">
    <property type="entry name" value="ANTITOXIN YAFN"/>
    <property type="match status" value="1"/>
</dbReference>
<proteinExistence type="inferred from homology"/>